<comment type="caution">
    <text evidence="1">The sequence shown here is derived from an EMBL/GenBank/DDBJ whole genome shotgun (WGS) entry which is preliminary data.</text>
</comment>
<accession>A0A6G0W7E8</accession>
<sequence>MFTIFANFENVAKTWWFDLLESTPLVRSTIVESFDRRVLYVRQEYPQLKYNRMCVAGVFLDEEKDRITITQTGIALGDRFPFQEGESRTTGFHWVVFHHVTDHVTLVRWSVLNLCPVNAQGSLSLREVAQNLRCTLTPNDSDEAIYLKIQNAAQRALDNFRDLFRQRCDRFKLEPFHIRSRNFSFEEHS</sequence>
<keyword evidence="2" id="KW-1185">Reference proteome</keyword>
<reference evidence="1 2" key="1">
    <citation type="submission" date="2019-07" db="EMBL/GenBank/DDBJ databases">
        <title>Genomics analysis of Aphanomyces spp. identifies a new class of oomycete effector associated with host adaptation.</title>
        <authorList>
            <person name="Gaulin E."/>
        </authorList>
    </citation>
    <scope>NUCLEOTIDE SEQUENCE [LARGE SCALE GENOMIC DNA]</scope>
    <source>
        <strain evidence="1 2">ATCC 201684</strain>
    </source>
</reference>
<evidence type="ECO:0000313" key="1">
    <source>
        <dbReference type="EMBL" id="KAF0723175.1"/>
    </source>
</evidence>
<dbReference type="VEuPathDB" id="FungiDB:AeMF1_015280"/>
<organism evidence="1 2">
    <name type="scientific">Aphanomyces euteiches</name>
    <dbReference type="NCBI Taxonomy" id="100861"/>
    <lineage>
        <taxon>Eukaryota</taxon>
        <taxon>Sar</taxon>
        <taxon>Stramenopiles</taxon>
        <taxon>Oomycota</taxon>
        <taxon>Saprolegniomycetes</taxon>
        <taxon>Saprolegniales</taxon>
        <taxon>Verrucalvaceae</taxon>
        <taxon>Aphanomyces</taxon>
    </lineage>
</organism>
<dbReference type="EMBL" id="VJMJ01000313">
    <property type="protein sequence ID" value="KAF0723175.1"/>
    <property type="molecule type" value="Genomic_DNA"/>
</dbReference>
<evidence type="ECO:0000313" key="2">
    <source>
        <dbReference type="Proteomes" id="UP000481153"/>
    </source>
</evidence>
<dbReference type="Proteomes" id="UP000481153">
    <property type="component" value="Unassembled WGS sequence"/>
</dbReference>
<gene>
    <name evidence="1" type="ORF">Ae201684_017796</name>
</gene>
<proteinExistence type="predicted"/>
<protein>
    <submittedName>
        <fullName evidence="1">Uncharacterized protein</fullName>
    </submittedName>
</protein>
<dbReference type="AlphaFoldDB" id="A0A6G0W7E8"/>
<name>A0A6G0W7E8_9STRA</name>